<dbReference type="PROSITE" id="PS50837">
    <property type="entry name" value="NACHT"/>
    <property type="match status" value="1"/>
</dbReference>
<dbReference type="SMART" id="SM00248">
    <property type="entry name" value="ANK"/>
    <property type="match status" value="6"/>
</dbReference>
<keyword evidence="2" id="KW-0040">ANK repeat</keyword>
<dbReference type="PANTHER" id="PTHR10039">
    <property type="entry name" value="AMELOGENIN"/>
    <property type="match status" value="1"/>
</dbReference>
<dbReference type="PANTHER" id="PTHR10039:SF16">
    <property type="entry name" value="GPI INOSITOL-DEACYLASE"/>
    <property type="match status" value="1"/>
</dbReference>
<dbReference type="InterPro" id="IPR036770">
    <property type="entry name" value="Ankyrin_rpt-contain_sf"/>
</dbReference>
<dbReference type="AlphaFoldDB" id="A0A0H2U8W7"/>
<dbReference type="PROSITE" id="PS50297">
    <property type="entry name" value="ANK_REP_REGION"/>
    <property type="match status" value="1"/>
</dbReference>
<dbReference type="InterPro" id="IPR056884">
    <property type="entry name" value="NPHP3-like_N"/>
</dbReference>
<keyword evidence="1" id="KW-0677">Repeat</keyword>
<sequence length="1079" mass="118900">MRRARLKNKFKQKLSGWPWASGDVNNPSDSEGNMSSSTADPNQQSRSHVGQVSLPERHRSNAPPTSPQGPPPSQPVPTKASATQICQLWKTAYENLREEDEGLIADYEAELCGSLAAGLASTISSKLDIRDRMATILQHKMDEVNKDTWRLKFGSSEVQVKDLVQPILGVINSANEYIANAASANPCASLAWAGVSFLLPLFLNPTDQGASLSEGLEYISTLIAQSRMWEDLYARRYESKMPQHEPSLPSHTAYRDALEKLYRQILKFQTVSYCYYSRHAAFRLGLDMIKWNEWDTMMGEIRDRERMFADLRDIWRDMKYDEECEKLDSRHQETTQHWQAIGADVSGLRKAIEDAQAETKRGELLRWLCTSDHSEMYNAARDLHESGTGDWLVRDSQAFKTWKKYPGSLLWLHGKPGSGKSILSSSVVRHLQDQCAADPETAMAYFFFSFSDSKKQSVAGMLASLVKQLCASRPDTPERVKSLSEYKDKGGRPETRTLEAALLATVCGFSAVFIVVDALDECPILTRERTKLLSSLGRIVAAMPGNLHILCTSRPEADIKAAMDAILSPPRRVAVDLTADREGLNQDIGLYIDTMLASTNYSLWPNKLKADAKALLIEKADGMFLYVSQQLEALKDLASDSAIRAALQNFPAGLDATYDRILQGLNQGFRAQVTSALKWLASSNRALWLEELAEIFILRPDRAVPINDAERLVKPEAILKYVSSLVVLQDTWRGPSVRLSHFSVKEYLTSARVAEDPAKQFYSFNEVDAHLHIARSCLAYHLHRSAANEDEARGLCLRHYVSSNWALHLEMVPRTLWPAEVVDAAARALGIHSNSLRLTIHRTRETFDRLILLREVSTMLQSPQCFTARRGFLQLTEMLLCGGPGVNNKCLTHENLDVALPDAVRGGSKAVVQLLLDRGAHVNARGGKYETALQAACANGRDGKHIVPLLLERGADVNIQGGMYGNALQAACLHQPSLDTIKLLLARDADVKAPGGLYGSAISAAAVMHVNGHGIIELLIRSGADANQQGGECGNALQAACAAEEIDNVRALLDHGADINAVGGEYGTALQAACVGSGI</sequence>
<evidence type="ECO:0000259" key="4">
    <source>
        <dbReference type="PROSITE" id="PS50837"/>
    </source>
</evidence>
<dbReference type="OrthoDB" id="4772757at2759"/>
<feature type="non-terminal residue" evidence="5">
    <location>
        <position position="1079"/>
    </location>
</feature>
<dbReference type="SUPFAM" id="SSF52540">
    <property type="entry name" value="P-loop containing nucleoside triphosphate hydrolases"/>
    <property type="match status" value="1"/>
</dbReference>
<feature type="repeat" description="ANK" evidence="2">
    <location>
        <begin position="928"/>
        <end position="962"/>
    </location>
</feature>
<protein>
    <recommendedName>
        <fullName evidence="4">NACHT domain-containing protein</fullName>
    </recommendedName>
</protein>
<evidence type="ECO:0000313" key="5">
    <source>
        <dbReference type="EMBL" id="KLU92750.1"/>
    </source>
</evidence>
<evidence type="ECO:0000256" key="1">
    <source>
        <dbReference type="ARBA" id="ARBA00022737"/>
    </source>
</evidence>
<feature type="region of interest" description="Disordered" evidence="3">
    <location>
        <begin position="1"/>
        <end position="81"/>
    </location>
</feature>
<dbReference type="Pfam" id="PF17100">
    <property type="entry name" value="NACHT_N"/>
    <property type="match status" value="1"/>
</dbReference>
<name>A0A0H2U8W7_MAGP6</name>
<dbReference type="PROSITE" id="PS50088">
    <property type="entry name" value="ANK_REPEAT"/>
    <property type="match status" value="2"/>
</dbReference>
<reference evidence="5" key="2">
    <citation type="submission" date="2011-03" db="EMBL/GenBank/DDBJ databases">
        <title>Annotation of Magnaporthe poae ATCC 64411.</title>
        <authorList>
            <person name="Ma L.-J."/>
            <person name="Dead R."/>
            <person name="Young S.K."/>
            <person name="Zeng Q."/>
            <person name="Gargeya S."/>
            <person name="Fitzgerald M."/>
            <person name="Haas B."/>
            <person name="Abouelleil A."/>
            <person name="Alvarado L."/>
            <person name="Arachchi H.M."/>
            <person name="Berlin A."/>
            <person name="Brown A."/>
            <person name="Chapman S.B."/>
            <person name="Chen Z."/>
            <person name="Dunbar C."/>
            <person name="Freedman E."/>
            <person name="Gearin G."/>
            <person name="Gellesch M."/>
            <person name="Goldberg J."/>
            <person name="Griggs A."/>
            <person name="Gujja S."/>
            <person name="Heiman D."/>
            <person name="Howarth C."/>
            <person name="Larson L."/>
            <person name="Lui A."/>
            <person name="MacDonald P.J.P."/>
            <person name="Mehta T."/>
            <person name="Montmayeur A."/>
            <person name="Murphy C."/>
            <person name="Neiman D."/>
            <person name="Pearson M."/>
            <person name="Priest M."/>
            <person name="Roberts A."/>
            <person name="Saif S."/>
            <person name="Shea T."/>
            <person name="Shenoy N."/>
            <person name="Sisk P."/>
            <person name="Stolte C."/>
            <person name="Sykes S."/>
            <person name="Yandava C."/>
            <person name="Wortman J."/>
            <person name="Nusbaum C."/>
            <person name="Birren B."/>
        </authorList>
    </citation>
    <scope>NUCLEOTIDE SEQUENCE</scope>
    <source>
        <strain evidence="5">ATCC 64411</strain>
    </source>
</reference>
<gene>
    <name evidence="5" type="ORF">MAPG_11652</name>
</gene>
<proteinExistence type="predicted"/>
<dbReference type="InterPro" id="IPR007111">
    <property type="entry name" value="NACHT_NTPase"/>
</dbReference>
<feature type="domain" description="NACHT" evidence="4">
    <location>
        <begin position="408"/>
        <end position="557"/>
    </location>
</feature>
<dbReference type="SUPFAM" id="SSF48403">
    <property type="entry name" value="Ankyrin repeat"/>
    <property type="match status" value="1"/>
</dbReference>
<feature type="repeat" description="ANK" evidence="2">
    <location>
        <begin position="895"/>
        <end position="927"/>
    </location>
</feature>
<dbReference type="InterPro" id="IPR002110">
    <property type="entry name" value="Ankyrin_rpt"/>
</dbReference>
<dbReference type="Pfam" id="PF12796">
    <property type="entry name" value="Ank_2"/>
    <property type="match status" value="2"/>
</dbReference>
<feature type="compositionally biased region" description="Polar residues" evidence="3">
    <location>
        <begin position="23"/>
        <end position="50"/>
    </location>
</feature>
<dbReference type="Gene3D" id="3.40.50.300">
    <property type="entry name" value="P-loop containing nucleotide triphosphate hydrolases"/>
    <property type="match status" value="1"/>
</dbReference>
<dbReference type="VEuPathDB" id="FungiDB:MAPG_11652"/>
<dbReference type="InterPro" id="IPR027417">
    <property type="entry name" value="P-loop_NTPase"/>
</dbReference>
<evidence type="ECO:0000256" key="2">
    <source>
        <dbReference type="PROSITE-ProRule" id="PRU00023"/>
    </source>
</evidence>
<accession>A0A0H2U8W7</accession>
<dbReference type="Gene3D" id="1.25.40.20">
    <property type="entry name" value="Ankyrin repeat-containing domain"/>
    <property type="match status" value="1"/>
</dbReference>
<feature type="compositionally biased region" description="Basic residues" evidence="3">
    <location>
        <begin position="1"/>
        <end position="12"/>
    </location>
</feature>
<dbReference type="Pfam" id="PF24883">
    <property type="entry name" value="NPHP3_N"/>
    <property type="match status" value="1"/>
</dbReference>
<feature type="compositionally biased region" description="Pro residues" evidence="3">
    <location>
        <begin position="64"/>
        <end position="75"/>
    </location>
</feature>
<dbReference type="InterPro" id="IPR031359">
    <property type="entry name" value="NACHT_N"/>
</dbReference>
<reference evidence="5" key="1">
    <citation type="submission" date="2010-05" db="EMBL/GenBank/DDBJ databases">
        <title>The Genome Sequence of Magnaporthe poae strain ATCC 64411.</title>
        <authorList>
            <consortium name="The Broad Institute Genome Sequencing Platform"/>
            <consortium name="Broad Institute Genome Sequencing Center for Infectious Disease"/>
            <person name="Ma L.-J."/>
            <person name="Dead R."/>
            <person name="Young S."/>
            <person name="Zeng Q."/>
            <person name="Koehrsen M."/>
            <person name="Alvarado L."/>
            <person name="Berlin A."/>
            <person name="Chapman S.B."/>
            <person name="Chen Z."/>
            <person name="Freedman E."/>
            <person name="Gellesch M."/>
            <person name="Goldberg J."/>
            <person name="Griggs A."/>
            <person name="Gujja S."/>
            <person name="Heilman E.R."/>
            <person name="Heiman D."/>
            <person name="Hepburn T."/>
            <person name="Howarth C."/>
            <person name="Jen D."/>
            <person name="Larson L."/>
            <person name="Mehta T."/>
            <person name="Neiman D."/>
            <person name="Pearson M."/>
            <person name="Roberts A."/>
            <person name="Saif S."/>
            <person name="Shea T."/>
            <person name="Shenoy N."/>
            <person name="Sisk P."/>
            <person name="Stolte C."/>
            <person name="Sykes S."/>
            <person name="Walk T."/>
            <person name="White J."/>
            <person name="Yandava C."/>
            <person name="Haas B."/>
            <person name="Nusbaum C."/>
            <person name="Birren B."/>
        </authorList>
    </citation>
    <scope>NUCLEOTIDE SEQUENCE</scope>
    <source>
        <strain evidence="5">ATCC 64411</strain>
    </source>
</reference>
<organism evidence="5">
    <name type="scientific">Magnaporthiopsis poae (strain ATCC 64411 / 73-15)</name>
    <name type="common">Kentucky bluegrass fungus</name>
    <name type="synonym">Magnaporthe poae</name>
    <dbReference type="NCBI Taxonomy" id="644358"/>
    <lineage>
        <taxon>Eukaryota</taxon>
        <taxon>Fungi</taxon>
        <taxon>Dikarya</taxon>
        <taxon>Ascomycota</taxon>
        <taxon>Pezizomycotina</taxon>
        <taxon>Sordariomycetes</taxon>
        <taxon>Sordariomycetidae</taxon>
        <taxon>Magnaporthales</taxon>
        <taxon>Magnaporthaceae</taxon>
        <taxon>Magnaporthiopsis</taxon>
    </lineage>
</organism>
<evidence type="ECO:0000256" key="3">
    <source>
        <dbReference type="SAM" id="MobiDB-lite"/>
    </source>
</evidence>
<dbReference type="EMBL" id="GL876986">
    <property type="protein sequence ID" value="KLU92750.1"/>
    <property type="molecule type" value="Genomic_DNA"/>
</dbReference>